<keyword evidence="2" id="KW-0472">Membrane</keyword>
<keyword evidence="2" id="KW-0812">Transmembrane</keyword>
<dbReference type="PROSITE" id="PS51257">
    <property type="entry name" value="PROKAR_LIPOPROTEIN"/>
    <property type="match status" value="1"/>
</dbReference>
<sequence length="887" mass="89223">MTSTSKKTASTRHLGVVRGAALTATSALIGCGLVLGGGLAANAAPAQGSAFGQAAVAAAEIGAPSITLSPTTVTTDGGSITIQGTGMDPTDRAWFAVKLDDGGNSWKSPQPTGELVGKGGSNYIQVPGSVIDANGEFTIAVAVPDGLSVGEHSVRILGGVGGGGAYSQSAEFDVVQATADKTVTPGTVSTAADGKVSVPVTGQNFTEGAKVTASLDGQALQFKAGRAAATDDLTVGADGTFSSTVVVPTGSALAGSEHTLTITSDKDGVSQVTFTADPSISTTLSTPAQGASGDVTTGNLPVGAKVTGIGAADQNWLGEGQSGEVAEGENAVTISDVSIPEDAEVGAVIIVTYTIAGTTTDFDTGQIVTPNNALVNTDQYEATSKTLPQGLYQIASNPSTNSLFVAYAASVSSGLLELDATTLEQKALGAAPIVDGETSSIYGVGADNTRKLVWATNTRSNGVTVYDQNDLSAAPVYIDGNTGHARDVVVDESTGLAYVSSSTGSVIGVYDGNTKTHLKDITLGTDEEPFTGVMSLDLDQSTGKLYTVSLQNARAAVIDTRNGDQATYFDLGDDVSRASGAAYDPTTHNLFVASQGSSNVVVLNTISGKVIANIPAGAGALNVTYDPVHRLVYSANRTSGTVTVIDAETLQRVANLDGGQNPNQVKVVNGTAYMVNKAASDNAIYTYTPKAEAKGDPAAPTADALTDENVGDIMLDASTVKPGATVTVSGLDALEGQQVDAYLFSDTVQASDDATVTDGKITVTVPEDFAAGDHKLAIANTYGTVQGWAALTVATDGDGENGDSENGGGTDGGTETGDTSDGATDDGATDGGTETGETDVQADPTTDEATLARTGMESTALVLAGGAAAAIAAGMILVAVRRMRHQD</sequence>
<dbReference type="RefSeq" id="WP_158036749.1">
    <property type="nucleotide sequence ID" value="NZ_BAAAZV010000020.1"/>
</dbReference>
<dbReference type="PANTHER" id="PTHR47197">
    <property type="entry name" value="PROTEIN NIRF"/>
    <property type="match status" value="1"/>
</dbReference>
<dbReference type="Gene3D" id="2.60.40.230">
    <property type="entry name" value="Neocarzinostatin-like"/>
    <property type="match status" value="1"/>
</dbReference>
<dbReference type="OrthoDB" id="5380360at2"/>
<feature type="compositionally biased region" description="Gly residues" evidence="1">
    <location>
        <begin position="805"/>
        <end position="815"/>
    </location>
</feature>
<evidence type="ECO:0008006" key="5">
    <source>
        <dbReference type="Google" id="ProtNLM"/>
    </source>
</evidence>
<feature type="transmembrane region" description="Helical" evidence="2">
    <location>
        <begin position="860"/>
        <end position="880"/>
    </location>
</feature>
<dbReference type="Proteomes" id="UP000481339">
    <property type="component" value="Unassembled WGS sequence"/>
</dbReference>
<accession>A0A7C8BQK2</accession>
<dbReference type="PANTHER" id="PTHR47197:SF3">
    <property type="entry name" value="DIHYDRO-HEME D1 DEHYDROGENASE"/>
    <property type="match status" value="1"/>
</dbReference>
<keyword evidence="4" id="KW-1185">Reference proteome</keyword>
<dbReference type="InterPro" id="IPR011048">
    <property type="entry name" value="Haem_d1_sf"/>
</dbReference>
<gene>
    <name evidence="3" type="ORF">F8O02_08135</name>
</gene>
<name>A0A7C8BQK2_9MICO</name>
<evidence type="ECO:0000313" key="4">
    <source>
        <dbReference type="Proteomes" id="UP000481339"/>
    </source>
</evidence>
<dbReference type="InterPro" id="IPR011964">
    <property type="entry name" value="YVTN_b-propeller_repeat"/>
</dbReference>
<reference evidence="3 4" key="1">
    <citation type="submission" date="2019-09" db="EMBL/GenBank/DDBJ databases">
        <title>Phylogeny of genus Pseudoclavibacter and closely related genus.</title>
        <authorList>
            <person name="Li Y."/>
        </authorList>
    </citation>
    <scope>NUCLEOTIDE SEQUENCE [LARGE SCALE GENOMIC DNA]</scope>
    <source>
        <strain evidence="3 4">JCM 16921</strain>
    </source>
</reference>
<dbReference type="Gene3D" id="2.130.10.10">
    <property type="entry name" value="YVTN repeat-like/Quinoprotein amine dehydrogenase"/>
    <property type="match status" value="1"/>
</dbReference>
<protein>
    <recommendedName>
        <fullName evidence="5">YncE family protein</fullName>
    </recommendedName>
</protein>
<evidence type="ECO:0000256" key="1">
    <source>
        <dbReference type="SAM" id="MobiDB-lite"/>
    </source>
</evidence>
<keyword evidence="2" id="KW-1133">Transmembrane helix</keyword>
<proteinExistence type="predicted"/>
<dbReference type="EMBL" id="WBKA01000007">
    <property type="protein sequence ID" value="KAB1631332.1"/>
    <property type="molecule type" value="Genomic_DNA"/>
</dbReference>
<comment type="caution">
    <text evidence="3">The sequence shown here is derived from an EMBL/GenBank/DDBJ whole genome shotgun (WGS) entry which is preliminary data.</text>
</comment>
<evidence type="ECO:0000313" key="3">
    <source>
        <dbReference type="EMBL" id="KAB1631332.1"/>
    </source>
</evidence>
<organism evidence="3 4">
    <name type="scientific">Pseudoclavibacter caeni</name>
    <dbReference type="NCBI Taxonomy" id="908846"/>
    <lineage>
        <taxon>Bacteria</taxon>
        <taxon>Bacillati</taxon>
        <taxon>Actinomycetota</taxon>
        <taxon>Actinomycetes</taxon>
        <taxon>Micrococcales</taxon>
        <taxon>Microbacteriaceae</taxon>
        <taxon>Pseudoclavibacter</taxon>
    </lineage>
</organism>
<dbReference type="InterPro" id="IPR015943">
    <property type="entry name" value="WD40/YVTN_repeat-like_dom_sf"/>
</dbReference>
<dbReference type="AlphaFoldDB" id="A0A7C8BQK2"/>
<evidence type="ECO:0000256" key="2">
    <source>
        <dbReference type="SAM" id="Phobius"/>
    </source>
</evidence>
<dbReference type="SUPFAM" id="SSF51004">
    <property type="entry name" value="C-terminal (heme d1) domain of cytochrome cd1-nitrite reductase"/>
    <property type="match status" value="1"/>
</dbReference>
<dbReference type="NCBIfam" id="TIGR02276">
    <property type="entry name" value="beta_rpt_yvtn"/>
    <property type="match status" value="1"/>
</dbReference>
<dbReference type="InterPro" id="IPR051200">
    <property type="entry name" value="Host-pathogen_enzymatic-act"/>
</dbReference>
<feature type="region of interest" description="Disordered" evidence="1">
    <location>
        <begin position="794"/>
        <end position="845"/>
    </location>
</feature>